<protein>
    <submittedName>
        <fullName evidence="1">DUF3841 domain-containing protein</fullName>
    </submittedName>
</protein>
<name>A0ABV1EVZ4_9BACI</name>
<evidence type="ECO:0000313" key="2">
    <source>
        <dbReference type="Proteomes" id="UP001465426"/>
    </source>
</evidence>
<accession>A0ABV1EVZ4</accession>
<dbReference type="Pfam" id="PF12952">
    <property type="entry name" value="DUF3841"/>
    <property type="match status" value="1"/>
</dbReference>
<keyword evidence="2" id="KW-1185">Reference proteome</keyword>
<evidence type="ECO:0000313" key="1">
    <source>
        <dbReference type="EMBL" id="MEQ2465265.1"/>
    </source>
</evidence>
<reference evidence="1 2" key="1">
    <citation type="submission" date="2024-03" db="EMBL/GenBank/DDBJ databases">
        <title>Human intestinal bacterial collection.</title>
        <authorList>
            <person name="Pauvert C."/>
            <person name="Hitch T.C.A."/>
            <person name="Clavel T."/>
        </authorList>
    </citation>
    <scope>NUCLEOTIDE SEQUENCE [LARGE SCALE GENOMIC DNA]</scope>
    <source>
        <strain evidence="1 2">CLA-SR-H024</strain>
    </source>
</reference>
<dbReference type="Proteomes" id="UP001465426">
    <property type="component" value="Unassembled WGS sequence"/>
</dbReference>
<organism evidence="1 2">
    <name type="scientific">Niallia hominis</name>
    <dbReference type="NCBI Taxonomy" id="3133173"/>
    <lineage>
        <taxon>Bacteria</taxon>
        <taxon>Bacillati</taxon>
        <taxon>Bacillota</taxon>
        <taxon>Bacilli</taxon>
        <taxon>Bacillales</taxon>
        <taxon>Bacillaceae</taxon>
        <taxon>Niallia</taxon>
    </lineage>
</organism>
<comment type="caution">
    <text evidence="1">The sequence shown here is derived from an EMBL/GenBank/DDBJ whole genome shotgun (WGS) entry which is preliminary data.</text>
</comment>
<dbReference type="RefSeq" id="WP_231512558.1">
    <property type="nucleotide sequence ID" value="NZ_JBBMFN010000009.1"/>
</dbReference>
<dbReference type="InterPro" id="IPR024211">
    <property type="entry name" value="DUF3841"/>
</dbReference>
<dbReference type="EMBL" id="JBBMFN010000009">
    <property type="protein sequence ID" value="MEQ2465265.1"/>
    <property type="molecule type" value="Genomic_DNA"/>
</dbReference>
<gene>
    <name evidence="1" type="ORF">WMO63_06225</name>
</gene>
<proteinExistence type="predicted"/>
<sequence length="82" mass="9811">MPIYFTNQATEVVKILNQIGYFIGDEKFVDKDFLHSYQWMIKQMDKRLNNNGLFPVWLWMKKPNLKHESLFQKGTKIVCLTV</sequence>